<dbReference type="InterPro" id="IPR036047">
    <property type="entry name" value="F-box-like_dom_sf"/>
</dbReference>
<dbReference type="Pfam" id="PF24750">
    <property type="entry name" value="b-prop_At3g26010-like"/>
    <property type="match status" value="1"/>
</dbReference>
<dbReference type="InterPro" id="IPR055290">
    <property type="entry name" value="At3g26010-like"/>
</dbReference>
<dbReference type="InterPro" id="IPR056592">
    <property type="entry name" value="Beta-prop_At3g26010-like"/>
</dbReference>
<dbReference type="PANTHER" id="PTHR35546">
    <property type="entry name" value="F-BOX PROTEIN INTERACTION DOMAIN PROTEIN-RELATED"/>
    <property type="match status" value="1"/>
</dbReference>
<dbReference type="CDD" id="cd22157">
    <property type="entry name" value="F-box_AtFBW1-like"/>
    <property type="match status" value="1"/>
</dbReference>
<gene>
    <name evidence="2" type="ORF">NCGR_LOCUS33047</name>
</gene>
<dbReference type="AlphaFoldDB" id="A0A811Q007"/>
<evidence type="ECO:0000313" key="2">
    <source>
        <dbReference type="EMBL" id="CAD6249206.1"/>
    </source>
</evidence>
<dbReference type="OrthoDB" id="605328at2759"/>
<comment type="caution">
    <text evidence="2">The sequence shown here is derived from an EMBL/GenBank/DDBJ whole genome shotgun (WGS) entry which is preliminary data.</text>
</comment>
<sequence length="269" mass="29527">MDGSDSSSLAVPRLPDDAIVEILSRLRAKSLCRCKCVSEPWRDLIADRLCCKDLPQTLQGFLYFGVGSRGGGDGSSDGSADANGGDRASSRDGMLLRHGNGRFIYLLGAAGHPGYRAPGFLNGLLLFGHSRVSDTFDSLGYIVCNPVTEQWVAVPSTGWSPTPPQEIVDEREKAVRTFLIFDPSVSSHFELVQFWQDEMAEEDVEAVHIYSSGTGLWNDRSSELYGGGGWGNWGGYGTIEKPRHGRAFVNGMLHFLIYKPWHYFTTPGE</sequence>
<evidence type="ECO:0000313" key="3">
    <source>
        <dbReference type="Proteomes" id="UP000604825"/>
    </source>
</evidence>
<dbReference type="InterPro" id="IPR001810">
    <property type="entry name" value="F-box_dom"/>
</dbReference>
<dbReference type="EMBL" id="CAJGYO010000008">
    <property type="protein sequence ID" value="CAD6249206.1"/>
    <property type="molecule type" value="Genomic_DNA"/>
</dbReference>
<organism evidence="2 3">
    <name type="scientific">Miscanthus lutarioriparius</name>
    <dbReference type="NCBI Taxonomy" id="422564"/>
    <lineage>
        <taxon>Eukaryota</taxon>
        <taxon>Viridiplantae</taxon>
        <taxon>Streptophyta</taxon>
        <taxon>Embryophyta</taxon>
        <taxon>Tracheophyta</taxon>
        <taxon>Spermatophyta</taxon>
        <taxon>Magnoliopsida</taxon>
        <taxon>Liliopsida</taxon>
        <taxon>Poales</taxon>
        <taxon>Poaceae</taxon>
        <taxon>PACMAD clade</taxon>
        <taxon>Panicoideae</taxon>
        <taxon>Andropogonodae</taxon>
        <taxon>Andropogoneae</taxon>
        <taxon>Saccharinae</taxon>
        <taxon>Miscanthus</taxon>
    </lineage>
</organism>
<dbReference type="PROSITE" id="PS50181">
    <property type="entry name" value="FBOX"/>
    <property type="match status" value="1"/>
</dbReference>
<evidence type="ECO:0000259" key="1">
    <source>
        <dbReference type="PROSITE" id="PS50181"/>
    </source>
</evidence>
<dbReference type="Proteomes" id="UP000604825">
    <property type="component" value="Unassembled WGS sequence"/>
</dbReference>
<name>A0A811Q007_9POAL</name>
<dbReference type="SUPFAM" id="SSF81383">
    <property type="entry name" value="F-box domain"/>
    <property type="match status" value="1"/>
</dbReference>
<dbReference type="Gene3D" id="1.20.1280.50">
    <property type="match status" value="1"/>
</dbReference>
<feature type="domain" description="F-box" evidence="1">
    <location>
        <begin position="8"/>
        <end position="58"/>
    </location>
</feature>
<dbReference type="SMART" id="SM00256">
    <property type="entry name" value="FBOX"/>
    <property type="match status" value="1"/>
</dbReference>
<keyword evidence="3" id="KW-1185">Reference proteome</keyword>
<proteinExistence type="predicted"/>
<dbReference type="PANTHER" id="PTHR35546:SF106">
    <property type="entry name" value="DUF1618 DOMAIN-CONTAINING PROTEIN"/>
    <property type="match status" value="1"/>
</dbReference>
<dbReference type="Pfam" id="PF00646">
    <property type="entry name" value="F-box"/>
    <property type="match status" value="1"/>
</dbReference>
<accession>A0A811Q007</accession>
<protein>
    <recommendedName>
        <fullName evidence="1">F-box domain-containing protein</fullName>
    </recommendedName>
</protein>
<reference evidence="2" key="1">
    <citation type="submission" date="2020-10" db="EMBL/GenBank/DDBJ databases">
        <authorList>
            <person name="Han B."/>
            <person name="Lu T."/>
            <person name="Zhao Q."/>
            <person name="Huang X."/>
            <person name="Zhao Y."/>
        </authorList>
    </citation>
    <scope>NUCLEOTIDE SEQUENCE</scope>
</reference>